<evidence type="ECO:0000256" key="1">
    <source>
        <dbReference type="SAM" id="Phobius"/>
    </source>
</evidence>
<dbReference type="RefSeq" id="WP_075473690.1">
    <property type="nucleotide sequence ID" value="NZ_CAWQZC010000135.1"/>
</dbReference>
<name>A0ABY1HIK0_9GAMM</name>
<proteinExistence type="predicted"/>
<keyword evidence="1" id="KW-1133">Transmembrane helix</keyword>
<evidence type="ECO:0000313" key="2">
    <source>
        <dbReference type="EMBL" id="SGZ01115.1"/>
    </source>
</evidence>
<comment type="caution">
    <text evidence="2">The sequence shown here is derived from an EMBL/GenBank/DDBJ whole genome shotgun (WGS) entry which is preliminary data.</text>
</comment>
<accession>A0ABY1HIK0</accession>
<dbReference type="GeneID" id="61298305"/>
<organism evidence="2 3">
    <name type="scientific">Moritella viscosa</name>
    <dbReference type="NCBI Taxonomy" id="80854"/>
    <lineage>
        <taxon>Bacteria</taxon>
        <taxon>Pseudomonadati</taxon>
        <taxon>Pseudomonadota</taxon>
        <taxon>Gammaproteobacteria</taxon>
        <taxon>Alteromonadales</taxon>
        <taxon>Moritellaceae</taxon>
        <taxon>Moritella</taxon>
    </lineage>
</organism>
<sequence>MQDGNIPDKDYQNHWDLLWNTQLGIRYHMHMQNFYSRFGKLVTAFTLILSTSAGAAVISTTPEVAKFSAFSAAILQIIELVMDSKSKTSLHTTLRQRYIVLESELYQYEYLDINAADKYRRVKASIEVEETPVKLSIMERCHNELVQVHKLDEKDKQNINLFRRMFGVWYT</sequence>
<dbReference type="Proteomes" id="UP000182660">
    <property type="component" value="Unassembled WGS sequence"/>
</dbReference>
<protein>
    <recommendedName>
        <fullName evidence="4">SMODS and SLOG-associating 2TM effector domain-containing protein</fullName>
    </recommendedName>
</protein>
<reference evidence="2 3" key="1">
    <citation type="submission" date="2016-11" db="EMBL/GenBank/DDBJ databases">
        <authorList>
            <person name="Klemetsen T."/>
        </authorList>
    </citation>
    <scope>NUCLEOTIDE SEQUENCE [LARGE SCALE GENOMIC DNA]</scope>
    <source>
        <strain evidence="2">MT 2528</strain>
    </source>
</reference>
<evidence type="ECO:0000313" key="3">
    <source>
        <dbReference type="Proteomes" id="UP000182660"/>
    </source>
</evidence>
<keyword evidence="3" id="KW-1185">Reference proteome</keyword>
<gene>
    <name evidence="2" type="ORF">MT2528_4169</name>
</gene>
<dbReference type="EMBL" id="FPLJ01000105">
    <property type="protein sequence ID" value="SGZ01115.1"/>
    <property type="molecule type" value="Genomic_DNA"/>
</dbReference>
<evidence type="ECO:0008006" key="4">
    <source>
        <dbReference type="Google" id="ProtNLM"/>
    </source>
</evidence>
<keyword evidence="1" id="KW-0472">Membrane</keyword>
<keyword evidence="1" id="KW-0812">Transmembrane</keyword>
<feature type="transmembrane region" description="Helical" evidence="1">
    <location>
        <begin position="38"/>
        <end position="58"/>
    </location>
</feature>